<feature type="transmembrane region" description="Helical" evidence="5">
    <location>
        <begin position="492"/>
        <end position="513"/>
    </location>
</feature>
<evidence type="ECO:0000256" key="2">
    <source>
        <dbReference type="ARBA" id="ARBA00022692"/>
    </source>
</evidence>
<evidence type="ECO:0000313" key="7">
    <source>
        <dbReference type="EMBL" id="KAF5723462.1"/>
    </source>
</evidence>
<organism evidence="7 8">
    <name type="scientific">Fusarium mundagurra</name>
    <dbReference type="NCBI Taxonomy" id="1567541"/>
    <lineage>
        <taxon>Eukaryota</taxon>
        <taxon>Fungi</taxon>
        <taxon>Dikarya</taxon>
        <taxon>Ascomycota</taxon>
        <taxon>Pezizomycotina</taxon>
        <taxon>Sordariomycetes</taxon>
        <taxon>Hypocreomycetidae</taxon>
        <taxon>Hypocreales</taxon>
        <taxon>Nectriaceae</taxon>
        <taxon>Fusarium</taxon>
        <taxon>Fusarium fujikuroi species complex</taxon>
    </lineage>
</organism>
<dbReference type="Gene3D" id="1.20.58.340">
    <property type="entry name" value="Magnesium transport protein CorA, transmembrane region"/>
    <property type="match status" value="1"/>
</dbReference>
<evidence type="ECO:0000259" key="6">
    <source>
        <dbReference type="Pfam" id="PF26616"/>
    </source>
</evidence>
<dbReference type="InterPro" id="IPR058257">
    <property type="entry name" value="CorA-like_dom"/>
</dbReference>
<dbReference type="EMBL" id="JAAOAN010000065">
    <property type="protein sequence ID" value="KAF5723462.1"/>
    <property type="molecule type" value="Genomic_DNA"/>
</dbReference>
<evidence type="ECO:0000256" key="4">
    <source>
        <dbReference type="ARBA" id="ARBA00023136"/>
    </source>
</evidence>
<proteinExistence type="predicted"/>
<reference evidence="7 8" key="1">
    <citation type="submission" date="2020-05" db="EMBL/GenBank/DDBJ databases">
        <title>Identification and distribution of gene clusters putatively required for synthesis of sphingolipid metabolism inhibitors in phylogenetically diverse species of the filamentous fungus Fusarium.</title>
        <authorList>
            <person name="Kim H.-S."/>
            <person name="Busman M."/>
            <person name="Brown D.W."/>
            <person name="Divon H."/>
            <person name="Uhlig S."/>
            <person name="Proctor R.H."/>
        </authorList>
    </citation>
    <scope>NUCLEOTIDE SEQUENCE [LARGE SCALE GENOMIC DNA]</scope>
    <source>
        <strain evidence="7 8">NRRL 66235</strain>
    </source>
</reference>
<feature type="domain" description="CorA-like transporter" evidence="6">
    <location>
        <begin position="116"/>
        <end position="295"/>
    </location>
</feature>
<dbReference type="Proteomes" id="UP000544331">
    <property type="component" value="Unassembled WGS sequence"/>
</dbReference>
<comment type="caution">
    <text evidence="7">The sequence shown here is derived from an EMBL/GenBank/DDBJ whole genome shotgun (WGS) entry which is preliminary data.</text>
</comment>
<comment type="subcellular location">
    <subcellularLocation>
        <location evidence="1">Membrane</location>
        <topology evidence="1">Multi-pass membrane protein</topology>
    </subcellularLocation>
</comment>
<dbReference type="SUPFAM" id="SSF144083">
    <property type="entry name" value="Magnesium transport protein CorA, transmembrane region"/>
    <property type="match status" value="1"/>
</dbReference>
<keyword evidence="8" id="KW-1185">Reference proteome</keyword>
<sequence length="549" mass="62725">MTKPKQVQVHQVFDSRYYDGVKIQRILENLFPERKGNFGLRMTNDQWAFRAPRQVTRARRDSSISMMVPGNILGMLAAAWRRWLGFTYLIFPENLTQNLSLSVVSMAMSHPCFVNEVTEPIRVISTGAGVSEEESSGAEVHQLSTLEQTQSHFSRTEILEQPYHFISICQRQSWKPLQITKPMLSFLVDKFKLKPSIWDVASCFCAKDFDVESTFCVPFTVSRDGPITEVSYTIRYPEFKAAQGSWVIRQSGIYQRFNNETNQNLCILFNPVPGSKLHQVVQECISKTSRNAMKDALWLHKEVFNTYFSSWRLYNVYLEKRLLPVANKAVATWIEELTEDEYRHLTDLAYLESRLLQIPVILGSSNELLEGLSSLCHDWYPDSTGHDRESAVSALTEFQNHQLNCRAYGRTAEYLQKLTEKNTQLLANTLSFREQLYAKAQNDNMLQLNKCAVFITTLTLLYLPASFVATFFGMNFFNLDDSGDQIVMTSMIWIYFLSSAGLTIGTFLLYHVLLDKALMGRIVGNVPIVKTLMCGRSGKESSDMELGSV</sequence>
<keyword evidence="4 5" id="KW-0472">Membrane</keyword>
<evidence type="ECO:0000256" key="1">
    <source>
        <dbReference type="ARBA" id="ARBA00004141"/>
    </source>
</evidence>
<dbReference type="InterPro" id="IPR045863">
    <property type="entry name" value="CorA_TM1_TM2"/>
</dbReference>
<dbReference type="OrthoDB" id="5392974at2759"/>
<evidence type="ECO:0000256" key="5">
    <source>
        <dbReference type="SAM" id="Phobius"/>
    </source>
</evidence>
<dbReference type="Pfam" id="PF01544">
    <property type="entry name" value="CorA"/>
    <property type="match status" value="1"/>
</dbReference>
<gene>
    <name evidence="7" type="ORF">FMUND_1786</name>
</gene>
<dbReference type="Pfam" id="PF26616">
    <property type="entry name" value="CorA-like"/>
    <property type="match status" value="1"/>
</dbReference>
<evidence type="ECO:0000313" key="8">
    <source>
        <dbReference type="Proteomes" id="UP000544331"/>
    </source>
</evidence>
<evidence type="ECO:0000256" key="3">
    <source>
        <dbReference type="ARBA" id="ARBA00022989"/>
    </source>
</evidence>
<name>A0A8H6DQ22_9HYPO</name>
<accession>A0A8H6DQ22</accession>
<keyword evidence="2 5" id="KW-0812">Transmembrane</keyword>
<dbReference type="AlphaFoldDB" id="A0A8H6DQ22"/>
<protein>
    <submittedName>
        <fullName evidence="7">Zinc transport</fullName>
    </submittedName>
</protein>
<keyword evidence="3 5" id="KW-1133">Transmembrane helix</keyword>
<dbReference type="GO" id="GO:0046873">
    <property type="term" value="F:metal ion transmembrane transporter activity"/>
    <property type="evidence" value="ECO:0007669"/>
    <property type="project" value="InterPro"/>
</dbReference>
<dbReference type="GO" id="GO:0016020">
    <property type="term" value="C:membrane"/>
    <property type="evidence" value="ECO:0007669"/>
    <property type="project" value="UniProtKB-SubCell"/>
</dbReference>
<dbReference type="InterPro" id="IPR002523">
    <property type="entry name" value="MgTranspt_CorA/ZnTranspt_ZntB"/>
</dbReference>
<feature type="transmembrane region" description="Helical" evidence="5">
    <location>
        <begin position="451"/>
        <end position="472"/>
    </location>
</feature>